<dbReference type="Gene3D" id="3.40.430.10">
    <property type="entry name" value="Dihydrofolate Reductase, subunit A"/>
    <property type="match status" value="1"/>
</dbReference>
<evidence type="ECO:0000256" key="3">
    <source>
        <dbReference type="ARBA" id="ARBA00023002"/>
    </source>
</evidence>
<evidence type="ECO:0000259" key="4">
    <source>
        <dbReference type="Pfam" id="PF01872"/>
    </source>
</evidence>
<evidence type="ECO:0000313" key="6">
    <source>
        <dbReference type="Proteomes" id="UP000245080"/>
    </source>
</evidence>
<keyword evidence="2" id="KW-0521">NADP</keyword>
<dbReference type="InterPro" id="IPR024072">
    <property type="entry name" value="DHFR-like_dom_sf"/>
</dbReference>
<dbReference type="EMBL" id="QCXQ01000003">
    <property type="protein sequence ID" value="PWF99870.1"/>
    <property type="molecule type" value="Genomic_DNA"/>
</dbReference>
<dbReference type="OrthoDB" id="9800865at2"/>
<name>A0A2V1MXU6_9LACO</name>
<keyword evidence="3" id="KW-0560">Oxidoreductase</keyword>
<keyword evidence="6" id="KW-1185">Reference proteome</keyword>
<sequence length="238" mass="25951">MSHITCHMLTTLDGQISGDFITNPRLSYFLAVYNQIHDEAAADAWICGRQTFEQDFTGGRQVDLTPYSNQSVPAGDFIATSTAKEYAIAIDPMGKLGWDAPVIGNPAVPGEGEAIIEVVCDQVAPAYLAFLRDLGISYVFAGKTPDLDLPYLIQRLEDTFQLTDFMLEGGGIVNASFLEAGLIDALSLVTVPMVAADKTAPKLFNNQTPNPSVPKHFQLKKATPLKDSGLWLQYETIY</sequence>
<dbReference type="Proteomes" id="UP000245080">
    <property type="component" value="Unassembled WGS sequence"/>
</dbReference>
<dbReference type="InterPro" id="IPR002734">
    <property type="entry name" value="RibDG_C"/>
</dbReference>
<dbReference type="GO" id="GO:0008703">
    <property type="term" value="F:5-amino-6-(5-phosphoribosylamino)uracil reductase activity"/>
    <property type="evidence" value="ECO:0007669"/>
    <property type="project" value="InterPro"/>
</dbReference>
<gene>
    <name evidence="5" type="ORF">DCM90_07360</name>
</gene>
<accession>A0A2V1MXU6</accession>
<dbReference type="AlphaFoldDB" id="A0A2V1MXU6"/>
<comment type="caution">
    <text evidence="5">The sequence shown here is derived from an EMBL/GenBank/DDBJ whole genome shotgun (WGS) entry which is preliminary data.</text>
</comment>
<proteinExistence type="predicted"/>
<evidence type="ECO:0000256" key="2">
    <source>
        <dbReference type="ARBA" id="ARBA00022857"/>
    </source>
</evidence>
<evidence type="ECO:0000256" key="1">
    <source>
        <dbReference type="ARBA" id="ARBA00005104"/>
    </source>
</evidence>
<dbReference type="SUPFAM" id="SSF53597">
    <property type="entry name" value="Dihydrofolate reductase-like"/>
    <property type="match status" value="1"/>
</dbReference>
<comment type="pathway">
    <text evidence="1">Cofactor biosynthesis; riboflavin biosynthesis.</text>
</comment>
<dbReference type="PANTHER" id="PTHR38011:SF7">
    <property type="entry name" value="2,5-DIAMINO-6-RIBOSYLAMINO-4(3H)-PYRIMIDINONE 5'-PHOSPHATE REDUCTASE"/>
    <property type="match status" value="1"/>
</dbReference>
<dbReference type="Pfam" id="PF01872">
    <property type="entry name" value="RibD_C"/>
    <property type="match status" value="1"/>
</dbReference>
<dbReference type="PANTHER" id="PTHR38011">
    <property type="entry name" value="DIHYDROFOLATE REDUCTASE FAMILY PROTEIN (AFU_ORTHOLOGUE AFUA_8G06820)"/>
    <property type="match status" value="1"/>
</dbReference>
<protein>
    <submittedName>
        <fullName evidence="5">Pyrimidine reductase</fullName>
    </submittedName>
</protein>
<evidence type="ECO:0000313" key="5">
    <source>
        <dbReference type="EMBL" id="PWF99870.1"/>
    </source>
</evidence>
<dbReference type="InterPro" id="IPR050765">
    <property type="entry name" value="Riboflavin_Biosynth_HTPR"/>
</dbReference>
<organism evidence="5 6">
    <name type="scientific">Levilactobacillus bambusae</name>
    <dbReference type="NCBI Taxonomy" id="2024736"/>
    <lineage>
        <taxon>Bacteria</taxon>
        <taxon>Bacillati</taxon>
        <taxon>Bacillota</taxon>
        <taxon>Bacilli</taxon>
        <taxon>Lactobacillales</taxon>
        <taxon>Lactobacillaceae</taxon>
        <taxon>Levilactobacillus</taxon>
    </lineage>
</organism>
<reference evidence="5 6" key="1">
    <citation type="journal article" date="2018" name="Int. J. Syst. Evol. Microbiol.">
        <title>Lactobacillus bambusae sp. nov., isolated from a traditional fermented Ma-bamboo shoots of Taiwan.</title>
        <authorList>
            <person name="Wang L.-T."/>
        </authorList>
    </citation>
    <scope>NUCLEOTIDE SEQUENCE [LARGE SCALE GENOMIC DNA]</scope>
    <source>
        <strain evidence="5 6">BS-W1</strain>
    </source>
</reference>
<feature type="domain" description="Bacterial bifunctional deaminase-reductase C-terminal" evidence="4">
    <location>
        <begin position="3"/>
        <end position="223"/>
    </location>
</feature>
<dbReference type="RefSeq" id="WP_109250724.1">
    <property type="nucleotide sequence ID" value="NZ_QCXQ01000003.1"/>
</dbReference>
<dbReference type="GO" id="GO:0009231">
    <property type="term" value="P:riboflavin biosynthetic process"/>
    <property type="evidence" value="ECO:0007669"/>
    <property type="project" value="InterPro"/>
</dbReference>